<reference evidence="3" key="1">
    <citation type="submission" date="2013-03" db="EMBL/GenBank/DDBJ databases">
        <title>The Genome Sequence of Anopheles dirus WRAIR2.</title>
        <authorList>
            <consortium name="The Broad Institute Genomics Platform"/>
            <person name="Neafsey D.E."/>
            <person name="Walton C."/>
            <person name="Walker B."/>
            <person name="Young S.K."/>
            <person name="Zeng Q."/>
            <person name="Gargeya S."/>
            <person name="Fitzgerald M."/>
            <person name="Haas B."/>
            <person name="Abouelleil A."/>
            <person name="Allen A.W."/>
            <person name="Alvarado L."/>
            <person name="Arachchi H.M."/>
            <person name="Berlin A.M."/>
            <person name="Chapman S.B."/>
            <person name="Gainer-Dewar J."/>
            <person name="Goldberg J."/>
            <person name="Griggs A."/>
            <person name="Gujja S."/>
            <person name="Hansen M."/>
            <person name="Howarth C."/>
            <person name="Imamovic A."/>
            <person name="Ireland A."/>
            <person name="Larimer J."/>
            <person name="McCowan C."/>
            <person name="Murphy C."/>
            <person name="Pearson M."/>
            <person name="Poon T.W."/>
            <person name="Priest M."/>
            <person name="Roberts A."/>
            <person name="Saif S."/>
            <person name="Shea T."/>
            <person name="Sisk P."/>
            <person name="Sykes S."/>
            <person name="Wortman J."/>
            <person name="Nusbaum C."/>
            <person name="Birren B."/>
        </authorList>
    </citation>
    <scope>NUCLEOTIDE SEQUENCE [LARGE SCALE GENOMIC DNA]</scope>
    <source>
        <strain evidence="3">WRAIR2</strain>
    </source>
</reference>
<evidence type="ECO:0000313" key="3">
    <source>
        <dbReference type="Proteomes" id="UP000075884"/>
    </source>
</evidence>
<dbReference type="AlphaFoldDB" id="A0A182NG94"/>
<evidence type="ECO:0000256" key="1">
    <source>
        <dbReference type="SAM" id="MobiDB-lite"/>
    </source>
</evidence>
<proteinExistence type="predicted"/>
<keyword evidence="3" id="KW-1185">Reference proteome</keyword>
<reference evidence="2" key="2">
    <citation type="submission" date="2020-05" db="UniProtKB">
        <authorList>
            <consortium name="EnsemblMetazoa"/>
        </authorList>
    </citation>
    <scope>IDENTIFICATION</scope>
    <source>
        <strain evidence="2">WRAIR2</strain>
    </source>
</reference>
<sequence length="93" mass="10301">MLATVADQSEHEQAQSSAGQQLLHAPYRSQQLMVPNVRHEGGTIEQMDREWFIGPRIRQCHGCGGQFGRYAPIEGDRGGTRLSHQFVLAAELG</sequence>
<organism evidence="2 3">
    <name type="scientific">Anopheles dirus</name>
    <dbReference type="NCBI Taxonomy" id="7168"/>
    <lineage>
        <taxon>Eukaryota</taxon>
        <taxon>Metazoa</taxon>
        <taxon>Ecdysozoa</taxon>
        <taxon>Arthropoda</taxon>
        <taxon>Hexapoda</taxon>
        <taxon>Insecta</taxon>
        <taxon>Pterygota</taxon>
        <taxon>Neoptera</taxon>
        <taxon>Endopterygota</taxon>
        <taxon>Diptera</taxon>
        <taxon>Nematocera</taxon>
        <taxon>Culicoidea</taxon>
        <taxon>Culicidae</taxon>
        <taxon>Anophelinae</taxon>
        <taxon>Anopheles</taxon>
    </lineage>
</organism>
<name>A0A182NG94_9DIPT</name>
<accession>A0A182NG94</accession>
<feature type="region of interest" description="Disordered" evidence="1">
    <location>
        <begin position="1"/>
        <end position="22"/>
    </location>
</feature>
<protein>
    <submittedName>
        <fullName evidence="2">Uncharacterized protein</fullName>
    </submittedName>
</protein>
<dbReference type="Proteomes" id="UP000075884">
    <property type="component" value="Unassembled WGS sequence"/>
</dbReference>
<evidence type="ECO:0000313" key="2">
    <source>
        <dbReference type="EnsemblMetazoa" id="ADIR006666-PA"/>
    </source>
</evidence>
<dbReference type="EnsemblMetazoa" id="ADIR006666-RA">
    <property type="protein sequence ID" value="ADIR006666-PA"/>
    <property type="gene ID" value="ADIR006666"/>
</dbReference>
<dbReference type="VEuPathDB" id="VectorBase:ADIR006666"/>